<organism evidence="1 2">
    <name type="scientific">Streptomyces marokkonensis</name>
    <dbReference type="NCBI Taxonomy" id="324855"/>
    <lineage>
        <taxon>Bacteria</taxon>
        <taxon>Bacillati</taxon>
        <taxon>Actinomycetota</taxon>
        <taxon>Actinomycetes</taxon>
        <taxon>Kitasatosporales</taxon>
        <taxon>Streptomycetaceae</taxon>
        <taxon>Streptomyces</taxon>
    </lineage>
</organism>
<dbReference type="EMBL" id="BAABCQ010000204">
    <property type="protein sequence ID" value="GAA4009813.1"/>
    <property type="molecule type" value="Genomic_DNA"/>
</dbReference>
<gene>
    <name evidence="1" type="ORF">GCM10022384_64090</name>
</gene>
<protein>
    <submittedName>
        <fullName evidence="1">Uncharacterized protein</fullName>
    </submittedName>
</protein>
<keyword evidence="2" id="KW-1185">Reference proteome</keyword>
<reference evidence="2" key="1">
    <citation type="journal article" date="2019" name="Int. J. Syst. Evol. Microbiol.">
        <title>The Global Catalogue of Microorganisms (GCM) 10K type strain sequencing project: providing services to taxonomists for standard genome sequencing and annotation.</title>
        <authorList>
            <consortium name="The Broad Institute Genomics Platform"/>
            <consortium name="The Broad Institute Genome Sequencing Center for Infectious Disease"/>
            <person name="Wu L."/>
            <person name="Ma J."/>
        </authorList>
    </citation>
    <scope>NUCLEOTIDE SEQUENCE [LARGE SCALE GENOMIC DNA]</scope>
    <source>
        <strain evidence="2">JCM 17027</strain>
    </source>
</reference>
<accession>A0ABP7SCF9</accession>
<dbReference type="Proteomes" id="UP001500034">
    <property type="component" value="Unassembled WGS sequence"/>
</dbReference>
<evidence type="ECO:0000313" key="1">
    <source>
        <dbReference type="EMBL" id="GAA4009813.1"/>
    </source>
</evidence>
<evidence type="ECO:0000313" key="2">
    <source>
        <dbReference type="Proteomes" id="UP001500034"/>
    </source>
</evidence>
<dbReference type="RefSeq" id="WP_345597094.1">
    <property type="nucleotide sequence ID" value="NZ_BAABCQ010000204.1"/>
</dbReference>
<comment type="caution">
    <text evidence="1">The sequence shown here is derived from an EMBL/GenBank/DDBJ whole genome shotgun (WGS) entry which is preliminary data.</text>
</comment>
<proteinExistence type="predicted"/>
<name>A0ABP7SCF9_9ACTN</name>
<sequence>MVDTEFIEQLRARPSMYGLDGSYYPTATYLLGLDQALSGGLLRGFDEWLSVRSGEHSSLAWVARVVKDSVPDFELRNRGSLSELTAEQNQRAVEELFSLVLAFLRVRDDRQALAGMYVQHRALSPWEN</sequence>